<name>A0A0W0VXQ4_9GAMM</name>
<organism evidence="2 3">
    <name type="scientific">Legionella lansingensis</name>
    <dbReference type="NCBI Taxonomy" id="45067"/>
    <lineage>
        <taxon>Bacteria</taxon>
        <taxon>Pseudomonadati</taxon>
        <taxon>Pseudomonadota</taxon>
        <taxon>Gammaproteobacteria</taxon>
        <taxon>Legionellales</taxon>
        <taxon>Legionellaceae</taxon>
        <taxon>Legionella</taxon>
    </lineage>
</organism>
<gene>
    <name evidence="2" type="ORF">Llan_0416</name>
</gene>
<dbReference type="STRING" id="45067.Llan_0416"/>
<comment type="caution">
    <text evidence="2">The sequence shown here is derived from an EMBL/GenBank/DDBJ whole genome shotgun (WGS) entry which is preliminary data.</text>
</comment>
<proteinExistence type="predicted"/>
<evidence type="ECO:0000313" key="3">
    <source>
        <dbReference type="Proteomes" id="UP000054869"/>
    </source>
</evidence>
<dbReference type="Gene3D" id="3.30.1340.30">
    <property type="match status" value="1"/>
</dbReference>
<sequence>MRRYIQVVLVGALFVLIASCQMISSPSIFNPRLSDQAITNSVYQAFADSKILSDVPVHVETHQGNVLLSGYVKTIRQSDTAQDVATKVPGVRGVQNNIIVRK</sequence>
<dbReference type="Proteomes" id="UP000054869">
    <property type="component" value="Unassembled WGS sequence"/>
</dbReference>
<dbReference type="PANTHER" id="PTHR34606">
    <property type="entry name" value="BON DOMAIN-CONTAINING PROTEIN"/>
    <property type="match status" value="1"/>
</dbReference>
<feature type="domain" description="BON" evidence="1">
    <location>
        <begin position="34"/>
        <end position="102"/>
    </location>
</feature>
<dbReference type="InterPro" id="IPR007055">
    <property type="entry name" value="BON_dom"/>
</dbReference>
<accession>A0A0W0VXQ4</accession>
<reference evidence="2 3" key="1">
    <citation type="submission" date="2015-11" db="EMBL/GenBank/DDBJ databases">
        <title>Genomic analysis of 38 Legionella species identifies large and diverse effector repertoires.</title>
        <authorList>
            <person name="Burstein D."/>
            <person name="Amaro F."/>
            <person name="Zusman T."/>
            <person name="Lifshitz Z."/>
            <person name="Cohen O."/>
            <person name="Gilbert J.A."/>
            <person name="Pupko T."/>
            <person name="Shuman H.A."/>
            <person name="Segal G."/>
        </authorList>
    </citation>
    <scope>NUCLEOTIDE SEQUENCE [LARGE SCALE GENOMIC DNA]</scope>
    <source>
        <strain evidence="2 3">ATCC 49751</strain>
    </source>
</reference>
<dbReference type="PATRIC" id="fig|45067.4.peg.439"/>
<dbReference type="AlphaFoldDB" id="A0A0W0VXQ4"/>
<protein>
    <submittedName>
        <fullName evidence="2">Phospholipid binding protein</fullName>
    </submittedName>
</protein>
<dbReference type="Pfam" id="PF04972">
    <property type="entry name" value="BON"/>
    <property type="match status" value="1"/>
</dbReference>
<dbReference type="PROSITE" id="PS51257">
    <property type="entry name" value="PROKAR_LIPOPROTEIN"/>
    <property type="match status" value="1"/>
</dbReference>
<dbReference type="EMBL" id="LNYI01000009">
    <property type="protein sequence ID" value="KTD24722.1"/>
    <property type="molecule type" value="Genomic_DNA"/>
</dbReference>
<dbReference type="PANTHER" id="PTHR34606:SF15">
    <property type="entry name" value="BON DOMAIN-CONTAINING PROTEIN"/>
    <property type="match status" value="1"/>
</dbReference>
<evidence type="ECO:0000313" key="2">
    <source>
        <dbReference type="EMBL" id="KTD24722.1"/>
    </source>
</evidence>
<dbReference type="eggNOG" id="COG2823">
    <property type="taxonomic scope" value="Bacteria"/>
</dbReference>
<keyword evidence="3" id="KW-1185">Reference proteome</keyword>
<dbReference type="InterPro" id="IPR051686">
    <property type="entry name" value="Lipoprotein_DolP"/>
</dbReference>
<evidence type="ECO:0000259" key="1">
    <source>
        <dbReference type="PROSITE" id="PS50914"/>
    </source>
</evidence>
<dbReference type="PROSITE" id="PS50914">
    <property type="entry name" value="BON"/>
    <property type="match status" value="1"/>
</dbReference>